<keyword evidence="3" id="KW-1185">Reference proteome</keyword>
<accession>A0ABW7MXS1</accession>
<sequence length="165" mass="19222">MKKDKLHNIRKTGFKTPEDYFENFEDDLLSTVKIKAKNPTSGFNVPDTYFETFEERIMQKVSDQKDTKVIPLFRKKHLFYAAGIAASILLLFNLSIFDHQTNWDDIDTETAENYVINENLGSYEIASLLDLEDIDETNFIDLNIKDEHIETYLENNAEIETLLSE</sequence>
<dbReference type="RefSeq" id="WP_344740556.1">
    <property type="nucleotide sequence ID" value="NZ_BAABAY010000001.1"/>
</dbReference>
<protein>
    <submittedName>
        <fullName evidence="2">Uncharacterized protein</fullName>
    </submittedName>
</protein>
<keyword evidence="1" id="KW-0472">Membrane</keyword>
<organism evidence="2 3">
    <name type="scientific">Gaetbulibacter aestuarii</name>
    <dbReference type="NCBI Taxonomy" id="1502358"/>
    <lineage>
        <taxon>Bacteria</taxon>
        <taxon>Pseudomonadati</taxon>
        <taxon>Bacteroidota</taxon>
        <taxon>Flavobacteriia</taxon>
        <taxon>Flavobacteriales</taxon>
        <taxon>Flavobacteriaceae</taxon>
        <taxon>Gaetbulibacter</taxon>
    </lineage>
</organism>
<evidence type="ECO:0000256" key="1">
    <source>
        <dbReference type="SAM" id="Phobius"/>
    </source>
</evidence>
<feature type="transmembrane region" description="Helical" evidence="1">
    <location>
        <begin position="78"/>
        <end position="97"/>
    </location>
</feature>
<gene>
    <name evidence="2" type="ORF">V8G58_06085</name>
</gene>
<evidence type="ECO:0000313" key="3">
    <source>
        <dbReference type="Proteomes" id="UP001610100"/>
    </source>
</evidence>
<comment type="caution">
    <text evidence="2">The sequence shown here is derived from an EMBL/GenBank/DDBJ whole genome shotgun (WGS) entry which is preliminary data.</text>
</comment>
<reference evidence="2 3" key="1">
    <citation type="submission" date="2024-02" db="EMBL/GenBank/DDBJ databases">
        <title>A Gaetbulibacter species isolated from tidal flats and genomic insights of their niches.</title>
        <authorList>
            <person name="Ye Y."/>
        </authorList>
    </citation>
    <scope>NUCLEOTIDE SEQUENCE [LARGE SCALE GENOMIC DNA]</scope>
    <source>
        <strain evidence="2 3">KYW382</strain>
    </source>
</reference>
<dbReference type="Proteomes" id="UP001610100">
    <property type="component" value="Unassembled WGS sequence"/>
</dbReference>
<proteinExistence type="predicted"/>
<dbReference type="EMBL" id="JBAWKB010000001">
    <property type="protein sequence ID" value="MFH6771500.1"/>
    <property type="molecule type" value="Genomic_DNA"/>
</dbReference>
<keyword evidence="1" id="KW-0812">Transmembrane</keyword>
<keyword evidence="1" id="KW-1133">Transmembrane helix</keyword>
<name>A0ABW7MXS1_9FLAO</name>
<evidence type="ECO:0000313" key="2">
    <source>
        <dbReference type="EMBL" id="MFH6771500.1"/>
    </source>
</evidence>